<feature type="compositionally biased region" description="Pro residues" evidence="1">
    <location>
        <begin position="81"/>
        <end position="91"/>
    </location>
</feature>
<name>A1K3E4_AZOSB</name>
<evidence type="ECO:0000313" key="4">
    <source>
        <dbReference type="Proteomes" id="UP000002588"/>
    </source>
</evidence>
<dbReference type="KEGG" id="azo:azo0732"/>
<dbReference type="AlphaFoldDB" id="A1K3E4"/>
<evidence type="ECO:0000256" key="1">
    <source>
        <dbReference type="SAM" id="MobiDB-lite"/>
    </source>
</evidence>
<dbReference type="STRING" id="62928.azo0732"/>
<dbReference type="EMBL" id="AM406670">
    <property type="protein sequence ID" value="CAL93349.1"/>
    <property type="molecule type" value="Genomic_DNA"/>
</dbReference>
<protein>
    <submittedName>
        <fullName evidence="3">Conserved hypothetical secreted protein</fullName>
    </submittedName>
</protein>
<feature type="compositionally biased region" description="Low complexity" evidence="1">
    <location>
        <begin position="60"/>
        <end position="80"/>
    </location>
</feature>
<dbReference type="InterPro" id="IPR036680">
    <property type="entry name" value="SPOR-like_sf"/>
</dbReference>
<feature type="domain" description="SPOR" evidence="2">
    <location>
        <begin position="126"/>
        <end position="208"/>
    </location>
</feature>
<gene>
    <name evidence="3" type="ordered locus">azo0732</name>
</gene>
<dbReference type="Gene3D" id="3.30.70.1070">
    <property type="entry name" value="Sporulation related repeat"/>
    <property type="match status" value="1"/>
</dbReference>
<dbReference type="eggNOG" id="ENOG503300Q">
    <property type="taxonomic scope" value="Bacteria"/>
</dbReference>
<reference evidence="3 4" key="1">
    <citation type="journal article" date="2006" name="Nat. Biotechnol.">
        <title>Complete genome of the mutualistic, N2-fixing grass endophyte Azoarcus sp. strain BH72.</title>
        <authorList>
            <person name="Krause A."/>
            <person name="Ramakumar A."/>
            <person name="Bartels D."/>
            <person name="Battistoni F."/>
            <person name="Bekel T."/>
            <person name="Boch J."/>
            <person name="Boehm M."/>
            <person name="Friedrich F."/>
            <person name="Hurek T."/>
            <person name="Krause L."/>
            <person name="Linke B."/>
            <person name="McHardy A.C."/>
            <person name="Sarkar A."/>
            <person name="Schneiker S."/>
            <person name="Syed A.A."/>
            <person name="Thauer R."/>
            <person name="Vorhoelter F.-J."/>
            <person name="Weidner S."/>
            <person name="Puehler A."/>
            <person name="Reinhold-Hurek B."/>
            <person name="Kaiser O."/>
            <person name="Goesmann A."/>
        </authorList>
    </citation>
    <scope>NUCLEOTIDE SEQUENCE [LARGE SCALE GENOMIC DNA]</scope>
    <source>
        <strain evidence="3 4">BH72</strain>
    </source>
</reference>
<proteinExistence type="predicted"/>
<dbReference type="Pfam" id="PF05036">
    <property type="entry name" value="SPOR"/>
    <property type="match status" value="1"/>
</dbReference>
<dbReference type="RefSeq" id="WP_011764466.1">
    <property type="nucleotide sequence ID" value="NC_008702.1"/>
</dbReference>
<sequence>MVWTRFALILLLILNGLALAAIAGWFGAPASVGEPERVANQLHPERVRFIGEQAPSASAAVSAAPAATADNTTAANEAPTPSAPPAEPPPASTLACASWSGLSAEEAERLAARIAEAGLTVRRHSGEAPASWWVRLPPQGSRDQAERKVRELKALGVTDYFIVQDAGPNQFAISLGLFKSEAAAHQQLAQLRSRGVRTAGVAPRLAVTQAVDAIATEEQLRRVATGLPAANATCTP</sequence>
<dbReference type="InterPro" id="IPR007730">
    <property type="entry name" value="SPOR-like_dom"/>
</dbReference>
<dbReference type="SUPFAM" id="SSF110997">
    <property type="entry name" value="Sporulation related repeat"/>
    <property type="match status" value="1"/>
</dbReference>
<keyword evidence="4" id="KW-1185">Reference proteome</keyword>
<dbReference type="PROSITE" id="PS51724">
    <property type="entry name" value="SPOR"/>
    <property type="match status" value="1"/>
</dbReference>
<accession>A1K3E4</accession>
<dbReference type="HOGENOM" id="CLU_085053_0_0_4"/>
<evidence type="ECO:0000313" key="3">
    <source>
        <dbReference type="EMBL" id="CAL93349.1"/>
    </source>
</evidence>
<feature type="region of interest" description="Disordered" evidence="1">
    <location>
        <begin position="60"/>
        <end position="95"/>
    </location>
</feature>
<dbReference type="GO" id="GO:0042834">
    <property type="term" value="F:peptidoglycan binding"/>
    <property type="evidence" value="ECO:0007669"/>
    <property type="project" value="InterPro"/>
</dbReference>
<evidence type="ECO:0000259" key="2">
    <source>
        <dbReference type="PROSITE" id="PS51724"/>
    </source>
</evidence>
<organism evidence="3 4">
    <name type="scientific">Azoarcus sp. (strain BH72)</name>
    <dbReference type="NCBI Taxonomy" id="418699"/>
    <lineage>
        <taxon>Bacteria</taxon>
        <taxon>Pseudomonadati</taxon>
        <taxon>Pseudomonadota</taxon>
        <taxon>Betaproteobacteria</taxon>
        <taxon>Rhodocyclales</taxon>
        <taxon>Zoogloeaceae</taxon>
        <taxon>Azoarcus</taxon>
    </lineage>
</organism>
<dbReference type="Proteomes" id="UP000002588">
    <property type="component" value="Chromosome"/>
</dbReference>